<dbReference type="GeneID" id="54463118"/>
<sequence length="519" mass="56742">MATPVVIGVGDFKNRSQKLEDAIEPAKLMLEAIRLAIKDTDLPSAVASTLQSSIDSIAVVETWTWPYPDLAGLIAKDLGVNSRYKYVSPHGGNQPGKIFDEAARRISVGEAKVAVVTGGEALASLTACAVAKKMPPPGWTKPAENVDSVFTASNTDLLRKNLGSIHSIGLPIQVYPIYENAFRAHRGQSIQQNTEESAILYSEFAKVAEYNPVAWNYGKPAESPEAIATVTKKNRMICFPYPLLMNAFNTINLAGACILTSTDYARELGIPESRWIYPLGGAGTKDVDNFWERPNFHASPCISRSIDAGLEISGLTKDDIDLYDFYSCFPIVPKIACQHLGLDIKNPTKPITLLGGLTSFGGAGNNYSMHALTEMVRQLRKGDKKYGLVLANGGVMSYQHVVCLSSQPRKNGSAYPSKNPLPELLSDLPVPPIEEHPEGEATIETYTVEYNRDGSLLRGYIVGRLKANGHRFLANDADAKTLKELSNQSEEQIGRSGWVRKDTEKEGRSLFSFERSTKL</sequence>
<dbReference type="GO" id="GO:0016746">
    <property type="term" value="F:acyltransferase activity"/>
    <property type="evidence" value="ECO:0007669"/>
    <property type="project" value="UniProtKB-KW"/>
</dbReference>
<dbReference type="InterPro" id="IPR016039">
    <property type="entry name" value="Thiolase-like"/>
</dbReference>
<protein>
    <recommendedName>
        <fullName evidence="4">Thiolase-like protein type 1 additional C-terminal domain-containing protein</fullName>
    </recommendedName>
</protein>
<keyword evidence="3" id="KW-0012">Acyltransferase</keyword>
<dbReference type="Gene3D" id="3.40.47.10">
    <property type="match status" value="1"/>
</dbReference>
<dbReference type="RefSeq" id="XP_033573853.1">
    <property type="nucleotide sequence ID" value="XM_033722225.1"/>
</dbReference>
<comment type="similarity">
    <text evidence="1">Belongs to the thiolase-like superfamily. Thiolase family.</text>
</comment>
<dbReference type="AlphaFoldDB" id="A0A6A6YE66"/>
<evidence type="ECO:0000259" key="4">
    <source>
        <dbReference type="Pfam" id="PF18313"/>
    </source>
</evidence>
<dbReference type="Gene3D" id="2.40.50.840">
    <property type="match status" value="1"/>
</dbReference>
<dbReference type="PANTHER" id="PTHR18919">
    <property type="entry name" value="ACETYL-COA C-ACYLTRANSFERASE"/>
    <property type="match status" value="1"/>
</dbReference>
<evidence type="ECO:0000256" key="2">
    <source>
        <dbReference type="ARBA" id="ARBA00022679"/>
    </source>
</evidence>
<dbReference type="SUPFAM" id="SSF53901">
    <property type="entry name" value="Thiolase-like"/>
    <property type="match status" value="2"/>
</dbReference>
<feature type="domain" description="Thiolase-like protein type 1 additional C-terminal" evidence="4">
    <location>
        <begin position="420"/>
        <end position="503"/>
    </location>
</feature>
<dbReference type="Pfam" id="PF18313">
    <property type="entry name" value="TLP1_add_C"/>
    <property type="match status" value="1"/>
</dbReference>
<accession>A0A6A6YE66</accession>
<name>A0A6A6YE66_9PEZI</name>
<dbReference type="InterPro" id="IPR040771">
    <property type="entry name" value="TLP1_add_C"/>
</dbReference>
<keyword evidence="2" id="KW-0808">Transferase</keyword>
<evidence type="ECO:0000313" key="5">
    <source>
        <dbReference type="EMBL" id="KAF2806889.1"/>
    </source>
</evidence>
<reference evidence="5 7" key="1">
    <citation type="journal article" date="2020" name="Stud. Mycol.">
        <title>101 Dothideomycetes genomes: a test case for predicting lifestyles and emergence of pathogens.</title>
        <authorList>
            <person name="Haridas S."/>
            <person name="Albert R."/>
            <person name="Binder M."/>
            <person name="Bloem J."/>
            <person name="Labutti K."/>
            <person name="Salamov A."/>
            <person name="Andreopoulos B."/>
            <person name="Baker S."/>
            <person name="Barry K."/>
            <person name="Bills G."/>
            <person name="Bluhm B."/>
            <person name="Cannon C."/>
            <person name="Castanera R."/>
            <person name="Culley D."/>
            <person name="Daum C."/>
            <person name="Ezra D."/>
            <person name="Gonzalez J."/>
            <person name="Henrissat B."/>
            <person name="Kuo A."/>
            <person name="Liang C."/>
            <person name="Lipzen A."/>
            <person name="Lutzoni F."/>
            <person name="Magnuson J."/>
            <person name="Mondo S."/>
            <person name="Nolan M."/>
            <person name="Ohm R."/>
            <person name="Pangilinan J."/>
            <person name="Park H.-J."/>
            <person name="Ramirez L."/>
            <person name="Alfaro M."/>
            <person name="Sun H."/>
            <person name="Tritt A."/>
            <person name="Yoshinaga Y."/>
            <person name="Zwiers L.-H."/>
            <person name="Turgeon B."/>
            <person name="Goodwin S."/>
            <person name="Spatafora J."/>
            <person name="Crous P."/>
            <person name="Grigoriev I."/>
        </authorList>
    </citation>
    <scope>NUCLEOTIDE SEQUENCE</scope>
    <source>
        <strain evidence="5 7">CBS 304.34</strain>
    </source>
</reference>
<evidence type="ECO:0000256" key="3">
    <source>
        <dbReference type="ARBA" id="ARBA00023315"/>
    </source>
</evidence>
<reference evidence="7" key="2">
    <citation type="submission" date="2020-04" db="EMBL/GenBank/DDBJ databases">
        <authorList>
            <consortium name="NCBI Genome Project"/>
        </authorList>
    </citation>
    <scope>NUCLEOTIDE SEQUENCE</scope>
    <source>
        <strain evidence="7">CBS 304.34</strain>
    </source>
</reference>
<evidence type="ECO:0000313" key="7">
    <source>
        <dbReference type="RefSeq" id="XP_033573853.1"/>
    </source>
</evidence>
<dbReference type="Proteomes" id="UP000504636">
    <property type="component" value="Unplaced"/>
</dbReference>
<evidence type="ECO:0000256" key="1">
    <source>
        <dbReference type="ARBA" id="ARBA00010982"/>
    </source>
</evidence>
<gene>
    <name evidence="5 7" type="ORF">BDZ99DRAFT_479266</name>
</gene>
<organism evidence="5">
    <name type="scientific">Mytilinidion resinicola</name>
    <dbReference type="NCBI Taxonomy" id="574789"/>
    <lineage>
        <taxon>Eukaryota</taxon>
        <taxon>Fungi</taxon>
        <taxon>Dikarya</taxon>
        <taxon>Ascomycota</taxon>
        <taxon>Pezizomycotina</taxon>
        <taxon>Dothideomycetes</taxon>
        <taxon>Pleosporomycetidae</taxon>
        <taxon>Mytilinidiales</taxon>
        <taxon>Mytilinidiaceae</taxon>
        <taxon>Mytilinidion</taxon>
    </lineage>
</organism>
<dbReference type="OrthoDB" id="435240at2759"/>
<keyword evidence="6" id="KW-1185">Reference proteome</keyword>
<dbReference type="PANTHER" id="PTHR18919:SF139">
    <property type="entry name" value="THIOLASE-LIKE PROTEIN TYPE 1 ADDITIONAL C-TERMINAL DOMAIN-CONTAINING PROTEIN"/>
    <property type="match status" value="1"/>
</dbReference>
<dbReference type="EMBL" id="MU003706">
    <property type="protein sequence ID" value="KAF2806889.1"/>
    <property type="molecule type" value="Genomic_DNA"/>
</dbReference>
<reference evidence="7" key="3">
    <citation type="submission" date="2025-04" db="UniProtKB">
        <authorList>
            <consortium name="RefSeq"/>
        </authorList>
    </citation>
    <scope>IDENTIFICATION</scope>
    <source>
        <strain evidence="7">CBS 304.34</strain>
    </source>
</reference>
<proteinExistence type="inferred from homology"/>
<evidence type="ECO:0000313" key="6">
    <source>
        <dbReference type="Proteomes" id="UP000504636"/>
    </source>
</evidence>